<reference evidence="2" key="1">
    <citation type="journal article" date="2014" name="Science">
        <title>Ancient hybridizations among the ancestral genomes of bread wheat.</title>
        <authorList>
            <consortium name="International Wheat Genome Sequencing Consortium,"/>
            <person name="Marcussen T."/>
            <person name="Sandve S.R."/>
            <person name="Heier L."/>
            <person name="Spannagl M."/>
            <person name="Pfeifer M."/>
            <person name="Jakobsen K.S."/>
            <person name="Wulff B.B."/>
            <person name="Steuernagel B."/>
            <person name="Mayer K.F."/>
            <person name="Olsen O.A."/>
        </authorList>
    </citation>
    <scope>NUCLEOTIDE SEQUENCE [LARGE SCALE GENOMIC DNA]</scope>
    <source>
        <strain evidence="2">cv. AL8/78</strain>
    </source>
</reference>
<evidence type="ECO:0000313" key="1">
    <source>
        <dbReference type="EnsemblPlants" id="AET5Gv20062000.18"/>
    </source>
</evidence>
<reference evidence="1" key="3">
    <citation type="journal article" date="2017" name="Nature">
        <title>Genome sequence of the progenitor of the wheat D genome Aegilops tauschii.</title>
        <authorList>
            <person name="Luo M.C."/>
            <person name="Gu Y.Q."/>
            <person name="Puiu D."/>
            <person name="Wang H."/>
            <person name="Twardziok S.O."/>
            <person name="Deal K.R."/>
            <person name="Huo N."/>
            <person name="Zhu T."/>
            <person name="Wang L."/>
            <person name="Wang Y."/>
            <person name="McGuire P.E."/>
            <person name="Liu S."/>
            <person name="Long H."/>
            <person name="Ramasamy R.K."/>
            <person name="Rodriguez J.C."/>
            <person name="Van S.L."/>
            <person name="Yuan L."/>
            <person name="Wang Z."/>
            <person name="Xia Z."/>
            <person name="Xiao L."/>
            <person name="Anderson O.D."/>
            <person name="Ouyang S."/>
            <person name="Liang Y."/>
            <person name="Zimin A.V."/>
            <person name="Pertea G."/>
            <person name="Qi P."/>
            <person name="Bennetzen J.L."/>
            <person name="Dai X."/>
            <person name="Dawson M.W."/>
            <person name="Muller H.G."/>
            <person name="Kugler K."/>
            <person name="Rivarola-Duarte L."/>
            <person name="Spannagl M."/>
            <person name="Mayer K.F.X."/>
            <person name="Lu F.H."/>
            <person name="Bevan M.W."/>
            <person name="Leroy P."/>
            <person name="Li P."/>
            <person name="You F.M."/>
            <person name="Sun Q."/>
            <person name="Liu Z."/>
            <person name="Lyons E."/>
            <person name="Wicker T."/>
            <person name="Salzberg S.L."/>
            <person name="Devos K.M."/>
            <person name="Dvorak J."/>
        </authorList>
    </citation>
    <scope>NUCLEOTIDE SEQUENCE [LARGE SCALE GENOMIC DNA]</scope>
    <source>
        <strain evidence="1">cv. AL8/78</strain>
    </source>
</reference>
<dbReference type="EnsemblPlants" id="AET5Gv20062000.18">
    <property type="protein sequence ID" value="AET5Gv20062000.18"/>
    <property type="gene ID" value="AET5Gv20062000"/>
</dbReference>
<dbReference type="Gramene" id="AET5Gv20062000.18">
    <property type="protein sequence ID" value="AET5Gv20062000.18"/>
    <property type="gene ID" value="AET5Gv20062000"/>
</dbReference>
<dbReference type="Proteomes" id="UP000015105">
    <property type="component" value="Chromosome 5D"/>
</dbReference>
<accession>A0A453JHF3</accession>
<reference evidence="2" key="2">
    <citation type="journal article" date="2017" name="Nat. Plants">
        <title>The Aegilops tauschii genome reveals multiple impacts of transposons.</title>
        <authorList>
            <person name="Zhao G."/>
            <person name="Zou C."/>
            <person name="Li K."/>
            <person name="Wang K."/>
            <person name="Li T."/>
            <person name="Gao L."/>
            <person name="Zhang X."/>
            <person name="Wang H."/>
            <person name="Yang Z."/>
            <person name="Liu X."/>
            <person name="Jiang W."/>
            <person name="Mao L."/>
            <person name="Kong X."/>
            <person name="Jiao Y."/>
            <person name="Jia J."/>
        </authorList>
    </citation>
    <scope>NUCLEOTIDE SEQUENCE [LARGE SCALE GENOMIC DNA]</scope>
    <source>
        <strain evidence="2">cv. AL8/78</strain>
    </source>
</reference>
<keyword evidence="2" id="KW-1185">Reference proteome</keyword>
<sequence length="61" mass="7237">MVCHYGHFFHTFTVARKFAHIIGYCVCIAWEGLQMAEKHWFFVQCHVFSPCRILNLVNYGK</sequence>
<evidence type="ECO:0000313" key="2">
    <source>
        <dbReference type="Proteomes" id="UP000015105"/>
    </source>
</evidence>
<dbReference type="AlphaFoldDB" id="A0A453JHF3"/>
<proteinExistence type="predicted"/>
<name>A0A453JHF3_AEGTS</name>
<organism evidence="1 2">
    <name type="scientific">Aegilops tauschii subsp. strangulata</name>
    <name type="common">Goatgrass</name>
    <dbReference type="NCBI Taxonomy" id="200361"/>
    <lineage>
        <taxon>Eukaryota</taxon>
        <taxon>Viridiplantae</taxon>
        <taxon>Streptophyta</taxon>
        <taxon>Embryophyta</taxon>
        <taxon>Tracheophyta</taxon>
        <taxon>Spermatophyta</taxon>
        <taxon>Magnoliopsida</taxon>
        <taxon>Liliopsida</taxon>
        <taxon>Poales</taxon>
        <taxon>Poaceae</taxon>
        <taxon>BOP clade</taxon>
        <taxon>Pooideae</taxon>
        <taxon>Triticodae</taxon>
        <taxon>Triticeae</taxon>
        <taxon>Triticinae</taxon>
        <taxon>Aegilops</taxon>
    </lineage>
</organism>
<reference evidence="1" key="5">
    <citation type="journal article" date="2021" name="G3 (Bethesda)">
        <title>Aegilops tauschii genome assembly Aet v5.0 features greater sequence contiguity and improved annotation.</title>
        <authorList>
            <person name="Wang L."/>
            <person name="Zhu T."/>
            <person name="Rodriguez J.C."/>
            <person name="Deal K.R."/>
            <person name="Dubcovsky J."/>
            <person name="McGuire P.E."/>
            <person name="Lux T."/>
            <person name="Spannagl M."/>
            <person name="Mayer K.F.X."/>
            <person name="Baldrich P."/>
            <person name="Meyers B.C."/>
            <person name="Huo N."/>
            <person name="Gu Y.Q."/>
            <person name="Zhou H."/>
            <person name="Devos K.M."/>
            <person name="Bennetzen J.L."/>
            <person name="Unver T."/>
            <person name="Budak H."/>
            <person name="Gulick P.J."/>
            <person name="Galiba G."/>
            <person name="Kalapos B."/>
            <person name="Nelson D.R."/>
            <person name="Li P."/>
            <person name="You F.M."/>
            <person name="Luo M.C."/>
            <person name="Dvorak J."/>
        </authorList>
    </citation>
    <scope>NUCLEOTIDE SEQUENCE [LARGE SCALE GENOMIC DNA]</scope>
    <source>
        <strain evidence="1">cv. AL8/78</strain>
    </source>
</reference>
<protein>
    <submittedName>
        <fullName evidence="1">Uncharacterized protein</fullName>
    </submittedName>
</protein>
<reference evidence="1" key="4">
    <citation type="submission" date="2019-03" db="UniProtKB">
        <authorList>
            <consortium name="EnsemblPlants"/>
        </authorList>
    </citation>
    <scope>IDENTIFICATION</scope>
</reference>